<dbReference type="Proteomes" id="UP000092871">
    <property type="component" value="Unassembled WGS sequence"/>
</dbReference>
<dbReference type="Proteomes" id="UP000092840">
    <property type="component" value="Unassembled WGS sequence"/>
</dbReference>
<dbReference type="OrthoDB" id="6102356at2"/>
<sequence length="270" mass="30366">MLFIDTVKRINQLPEREDHAHFRRRRNSPSKDSLTLSDAASHVQQITLTYEYATELTPTDSIIANMLEAVIQQVDQLHIHVEALSHFAPANDSWQLPLQTPPPSFTTNEPSYGDSVKDLKHEKQNKKIELHLLGADGTEKVCLLTFVTHHLSDTLRQALIKLSPKQTLHTPYSAEQLEPLPQQWLFEIDQDGEAEPLEDLYNSGSAPKADYDVSFAGLQIWFERQNDALPLLISDVTLGYIYIGNYEAYGHDANAPEESNMSSGTLDTSA</sequence>
<gene>
    <name evidence="1" type="ORF">MGA5115_00830</name>
    <name evidence="2" type="ORF">MGA5116_01048</name>
</gene>
<keyword evidence="3" id="KW-1185">Reference proteome</keyword>
<accession>A0A1C3JNI8</accession>
<name>A0A1C3JNI8_9GAMM</name>
<reference evidence="2 3" key="1">
    <citation type="submission" date="2016-06" db="EMBL/GenBank/DDBJ databases">
        <authorList>
            <person name="Rodrigo-Torres L."/>
            <person name="Arahal D.R."/>
        </authorList>
    </citation>
    <scope>NUCLEOTIDE SEQUENCE [LARGE SCALE GENOMIC DNA]</scope>
    <source>
        <strain evidence="2 3">CECT 5116</strain>
    </source>
</reference>
<dbReference type="AlphaFoldDB" id="A0A1C3JNI8"/>
<proteinExistence type="predicted"/>
<evidence type="ECO:0000313" key="2">
    <source>
        <dbReference type="EMBL" id="SBT20462.1"/>
    </source>
</evidence>
<evidence type="ECO:0000313" key="1">
    <source>
        <dbReference type="EMBL" id="SBT16746.1"/>
    </source>
</evidence>
<dbReference type="EMBL" id="FLRA01000003">
    <property type="protein sequence ID" value="SBT16746.1"/>
    <property type="molecule type" value="Genomic_DNA"/>
</dbReference>
<organism evidence="1 4">
    <name type="scientific">Marinomonas gallaica</name>
    <dbReference type="NCBI Taxonomy" id="1806667"/>
    <lineage>
        <taxon>Bacteria</taxon>
        <taxon>Pseudomonadati</taxon>
        <taxon>Pseudomonadota</taxon>
        <taxon>Gammaproteobacteria</taxon>
        <taxon>Oceanospirillales</taxon>
        <taxon>Oceanospirillaceae</taxon>
        <taxon>Marinomonas</taxon>
    </lineage>
</organism>
<evidence type="ECO:0000313" key="4">
    <source>
        <dbReference type="Proteomes" id="UP000092871"/>
    </source>
</evidence>
<dbReference type="RefSeq" id="WP_067032283.1">
    <property type="nucleotide sequence ID" value="NZ_FLRA01000003.1"/>
</dbReference>
<evidence type="ECO:0000313" key="3">
    <source>
        <dbReference type="Proteomes" id="UP000092840"/>
    </source>
</evidence>
<reference evidence="1 4" key="2">
    <citation type="submission" date="2016-06" db="EMBL/GenBank/DDBJ databases">
        <authorList>
            <person name="Kjaerup R.B."/>
            <person name="Dalgaard T.S."/>
            <person name="Juul-Madsen H.R."/>
        </authorList>
    </citation>
    <scope>NUCLEOTIDE SEQUENCE [LARGE SCALE GENOMIC DNA]</scope>
    <source>
        <strain evidence="1 4">CECT 5115</strain>
    </source>
</reference>
<dbReference type="EMBL" id="FLRB01000006">
    <property type="protein sequence ID" value="SBT20462.1"/>
    <property type="molecule type" value="Genomic_DNA"/>
</dbReference>
<protein>
    <submittedName>
        <fullName evidence="1">Uncharacterized protein</fullName>
    </submittedName>
</protein>